<gene>
    <name evidence="1" type="ORF">I4F81_012514</name>
</gene>
<sequence length="314" mass="31505">MTSLASAEKRVARAFDTSDWYAAEQAVRALYHRQATGARKEAPAPPAVAAATLRSGAARLLAAGQITAGTSIALLLVEHWASGGPVGGGRGAAAAGGPGRVPYGSGGSDEALLALADAYGDPADLDESGRREYLRFLRAAIAFSSSPPSAGGGGAGAGHAAALLSWSDTVLASEIPLLLTRAVLSYLAAGDGGGSGPAYGDGNLADAKVVRDEFVAGVSWPTAEYGSPAAPPLANFCTLTLAAAARGRAAAPLWATLRQTYAASLGRDPSLERLLVAVGQAWFGVEPPRPPGGGGGMFGGLMGEMMRGMMTGAR</sequence>
<evidence type="ECO:0000313" key="1">
    <source>
        <dbReference type="EMBL" id="KAK1870051.1"/>
    </source>
</evidence>
<keyword evidence="2" id="KW-1185">Reference proteome</keyword>
<dbReference type="EMBL" id="CM020620">
    <property type="protein sequence ID" value="KAK1870051.1"/>
    <property type="molecule type" value="Genomic_DNA"/>
</dbReference>
<comment type="caution">
    <text evidence="1">The sequence shown here is derived from an EMBL/GenBank/DDBJ whole genome shotgun (WGS) entry which is preliminary data.</text>
</comment>
<name>A0ACC3CJQ4_PYRYE</name>
<proteinExistence type="predicted"/>
<accession>A0ACC3CJQ4</accession>
<reference evidence="1" key="1">
    <citation type="submission" date="2019-11" db="EMBL/GenBank/DDBJ databases">
        <title>Nori genome reveals adaptations in red seaweeds to the harsh intertidal environment.</title>
        <authorList>
            <person name="Wang D."/>
            <person name="Mao Y."/>
        </authorList>
    </citation>
    <scope>NUCLEOTIDE SEQUENCE</scope>
    <source>
        <tissue evidence="1">Gametophyte</tissue>
    </source>
</reference>
<protein>
    <submittedName>
        <fullName evidence="1">Uncharacterized protein</fullName>
    </submittedName>
</protein>
<organism evidence="1 2">
    <name type="scientific">Pyropia yezoensis</name>
    <name type="common">Susabi-nori</name>
    <name type="synonym">Porphyra yezoensis</name>
    <dbReference type="NCBI Taxonomy" id="2788"/>
    <lineage>
        <taxon>Eukaryota</taxon>
        <taxon>Rhodophyta</taxon>
        <taxon>Bangiophyceae</taxon>
        <taxon>Bangiales</taxon>
        <taxon>Bangiaceae</taxon>
        <taxon>Pyropia</taxon>
    </lineage>
</organism>
<evidence type="ECO:0000313" key="2">
    <source>
        <dbReference type="Proteomes" id="UP000798662"/>
    </source>
</evidence>
<dbReference type="Proteomes" id="UP000798662">
    <property type="component" value="Chromosome 3"/>
</dbReference>